<dbReference type="SUPFAM" id="SSF48008">
    <property type="entry name" value="GntR ligand-binding domain-like"/>
    <property type="match status" value="1"/>
</dbReference>
<dbReference type="Gene3D" id="1.20.120.530">
    <property type="entry name" value="GntR ligand-binding domain-like"/>
    <property type="match status" value="1"/>
</dbReference>
<dbReference type="Gene3D" id="1.10.10.10">
    <property type="entry name" value="Winged helix-like DNA-binding domain superfamily/Winged helix DNA-binding domain"/>
    <property type="match status" value="1"/>
</dbReference>
<dbReference type="PANTHER" id="PTHR43537">
    <property type="entry name" value="TRANSCRIPTIONAL REGULATOR, GNTR FAMILY"/>
    <property type="match status" value="1"/>
</dbReference>
<dbReference type="Pfam" id="PF07729">
    <property type="entry name" value="FCD"/>
    <property type="match status" value="1"/>
</dbReference>
<dbReference type="RefSeq" id="WP_007323622.1">
    <property type="nucleotide sequence ID" value="NZ_BAEE01000076.1"/>
</dbReference>
<dbReference type="InterPro" id="IPR008920">
    <property type="entry name" value="TF_FadR/GntR_C"/>
</dbReference>
<dbReference type="InterPro" id="IPR036388">
    <property type="entry name" value="WH-like_DNA-bd_sf"/>
</dbReference>
<dbReference type="SMART" id="SM00345">
    <property type="entry name" value="HTH_GNTR"/>
    <property type="match status" value="1"/>
</dbReference>
<keyword evidence="3" id="KW-0804">Transcription</keyword>
<sequence>MDDRRPSRSHIVYRALRDDLMNGVLSYEDRLGEEKLAERYDVSRTPVREALARLLADGLVERRDSGLYPHRPRLDTLNDFYEARTMLELGAMDLVAAEPGRRHRADLLAPEVARWKTLHRRPPEPDAGFVSADEQFHLTLLTAAGNAALPEALALINTRIRPVRMFDYLTHDRMVATIGEHIAIGEAALDGDLVVARDLLVAHIGASREVVAARAAQAAELAQLVRATRA</sequence>
<dbReference type="SUPFAM" id="SSF46785">
    <property type="entry name" value="Winged helix' DNA-binding domain"/>
    <property type="match status" value="1"/>
</dbReference>
<dbReference type="GO" id="GO:0003700">
    <property type="term" value="F:DNA-binding transcription factor activity"/>
    <property type="evidence" value="ECO:0007669"/>
    <property type="project" value="InterPro"/>
</dbReference>
<evidence type="ECO:0000256" key="1">
    <source>
        <dbReference type="ARBA" id="ARBA00023015"/>
    </source>
</evidence>
<dbReference type="PRINTS" id="PR00035">
    <property type="entry name" value="HTHGNTR"/>
</dbReference>
<evidence type="ECO:0000259" key="4">
    <source>
        <dbReference type="PROSITE" id="PS50949"/>
    </source>
</evidence>
<proteinExistence type="predicted"/>
<dbReference type="AlphaFoldDB" id="G7H6S2"/>
<dbReference type="InterPro" id="IPR000524">
    <property type="entry name" value="Tscrpt_reg_HTH_GntR"/>
</dbReference>
<dbReference type="Pfam" id="PF00392">
    <property type="entry name" value="GntR"/>
    <property type="match status" value="1"/>
</dbReference>
<dbReference type="OrthoDB" id="3186208at2"/>
<dbReference type="STRING" id="1073574.GOARA_076_00570"/>
<keyword evidence="2" id="KW-0238">DNA-binding</keyword>
<dbReference type="CDD" id="cd07377">
    <property type="entry name" value="WHTH_GntR"/>
    <property type="match status" value="1"/>
</dbReference>
<dbReference type="Proteomes" id="UP000035088">
    <property type="component" value="Unassembled WGS sequence"/>
</dbReference>
<reference evidence="5 6" key="1">
    <citation type="submission" date="2011-11" db="EMBL/GenBank/DDBJ databases">
        <title>Whole genome shotgun sequence of Gordonia araii NBRC 100433.</title>
        <authorList>
            <person name="Yoshida Y."/>
            <person name="Hosoyama A."/>
            <person name="Tsuchikane K."/>
            <person name="Katsumata H."/>
            <person name="Yamazaki S."/>
            <person name="Fujita N."/>
        </authorList>
    </citation>
    <scope>NUCLEOTIDE SEQUENCE [LARGE SCALE GENOMIC DNA]</scope>
    <source>
        <strain evidence="5 6">NBRC 100433</strain>
    </source>
</reference>
<evidence type="ECO:0000313" key="5">
    <source>
        <dbReference type="EMBL" id="GAB11547.1"/>
    </source>
</evidence>
<evidence type="ECO:0000256" key="2">
    <source>
        <dbReference type="ARBA" id="ARBA00023125"/>
    </source>
</evidence>
<evidence type="ECO:0000313" key="6">
    <source>
        <dbReference type="Proteomes" id="UP000035088"/>
    </source>
</evidence>
<keyword evidence="6" id="KW-1185">Reference proteome</keyword>
<organism evidence="5 6">
    <name type="scientific">Gordonia araii NBRC 100433</name>
    <dbReference type="NCBI Taxonomy" id="1073574"/>
    <lineage>
        <taxon>Bacteria</taxon>
        <taxon>Bacillati</taxon>
        <taxon>Actinomycetota</taxon>
        <taxon>Actinomycetes</taxon>
        <taxon>Mycobacteriales</taxon>
        <taxon>Gordoniaceae</taxon>
        <taxon>Gordonia</taxon>
    </lineage>
</organism>
<comment type="caution">
    <text evidence="5">The sequence shown here is derived from an EMBL/GenBank/DDBJ whole genome shotgun (WGS) entry which is preliminary data.</text>
</comment>
<dbReference type="SMART" id="SM00895">
    <property type="entry name" value="FCD"/>
    <property type="match status" value="1"/>
</dbReference>
<dbReference type="GO" id="GO:0003677">
    <property type="term" value="F:DNA binding"/>
    <property type="evidence" value="ECO:0007669"/>
    <property type="project" value="UniProtKB-KW"/>
</dbReference>
<dbReference type="EMBL" id="BAEE01000076">
    <property type="protein sequence ID" value="GAB11547.1"/>
    <property type="molecule type" value="Genomic_DNA"/>
</dbReference>
<feature type="domain" description="HTH gntR-type" evidence="4">
    <location>
        <begin position="6"/>
        <end position="72"/>
    </location>
</feature>
<dbReference type="PROSITE" id="PS50949">
    <property type="entry name" value="HTH_GNTR"/>
    <property type="match status" value="1"/>
</dbReference>
<dbReference type="InterPro" id="IPR036390">
    <property type="entry name" value="WH_DNA-bd_sf"/>
</dbReference>
<name>G7H6S2_9ACTN</name>
<dbReference type="PANTHER" id="PTHR43537:SF24">
    <property type="entry name" value="GLUCONATE OPERON TRANSCRIPTIONAL REPRESSOR"/>
    <property type="match status" value="1"/>
</dbReference>
<evidence type="ECO:0000256" key="3">
    <source>
        <dbReference type="ARBA" id="ARBA00023163"/>
    </source>
</evidence>
<protein>
    <submittedName>
        <fullName evidence="5">Putative GntR family transcriptional regulator</fullName>
    </submittedName>
</protein>
<dbReference type="InterPro" id="IPR011711">
    <property type="entry name" value="GntR_C"/>
</dbReference>
<accession>G7H6S2</accession>
<keyword evidence="1" id="KW-0805">Transcription regulation</keyword>
<gene>
    <name evidence="5" type="ORF">GOARA_076_00570</name>
</gene>